<keyword evidence="2" id="KW-0732">Signal</keyword>
<evidence type="ECO:0000313" key="4">
    <source>
        <dbReference type="Proteomes" id="UP000297700"/>
    </source>
</evidence>
<evidence type="ECO:0000313" key="3">
    <source>
        <dbReference type="EMBL" id="TFV68637.1"/>
    </source>
</evidence>
<organism evidence="3 4">
    <name type="scientific">Bradyrhizobium frederickii</name>
    <dbReference type="NCBI Taxonomy" id="2560054"/>
    <lineage>
        <taxon>Bacteria</taxon>
        <taxon>Pseudomonadati</taxon>
        <taxon>Pseudomonadota</taxon>
        <taxon>Alphaproteobacteria</taxon>
        <taxon>Hyphomicrobiales</taxon>
        <taxon>Nitrobacteraceae</taxon>
        <taxon>Bradyrhizobium</taxon>
    </lineage>
</organism>
<feature type="non-terminal residue" evidence="3">
    <location>
        <position position="60"/>
    </location>
</feature>
<feature type="signal peptide" evidence="2">
    <location>
        <begin position="1"/>
        <end position="25"/>
    </location>
</feature>
<feature type="chain" id="PRO_5021349295" evidence="2">
    <location>
        <begin position="26"/>
        <end position="60"/>
    </location>
</feature>
<dbReference type="EMBL" id="SPQS01000038">
    <property type="protein sequence ID" value="TFV68637.1"/>
    <property type="molecule type" value="Genomic_DNA"/>
</dbReference>
<name>A0A4Y9NMG6_9BRAD</name>
<sequence>MNSLRVLSAAATLALVLPMTAPSFAQDRAARGGGGGVHIGGGGGGAHVGGGGMGGGARMG</sequence>
<protein>
    <submittedName>
        <fullName evidence="3">BA14K family protein</fullName>
    </submittedName>
</protein>
<dbReference type="AlphaFoldDB" id="A0A4Y9NMG6"/>
<evidence type="ECO:0000256" key="1">
    <source>
        <dbReference type="SAM" id="MobiDB-lite"/>
    </source>
</evidence>
<accession>A0A4Y9NMG6</accession>
<proteinExistence type="predicted"/>
<gene>
    <name evidence="3" type="ORF">E4K64_36245</name>
</gene>
<evidence type="ECO:0000256" key="2">
    <source>
        <dbReference type="SAM" id="SignalP"/>
    </source>
</evidence>
<comment type="caution">
    <text evidence="3">The sequence shown here is derived from an EMBL/GenBank/DDBJ whole genome shotgun (WGS) entry which is preliminary data.</text>
</comment>
<reference evidence="3 4" key="1">
    <citation type="submission" date="2019-03" db="EMBL/GenBank/DDBJ databases">
        <title>Bradyrhizobium strains diversity.</title>
        <authorList>
            <person name="Urquiaga M.C.O."/>
            <person name="Hungria M."/>
            <person name="Delamuta J.R.M."/>
            <person name="Klepa M.S."/>
        </authorList>
    </citation>
    <scope>NUCLEOTIDE SEQUENCE [LARGE SCALE GENOMIC DNA]</scope>
    <source>
        <strain evidence="3 4">CNPSo 3426</strain>
    </source>
</reference>
<feature type="region of interest" description="Disordered" evidence="1">
    <location>
        <begin position="41"/>
        <end position="60"/>
    </location>
</feature>
<dbReference type="Proteomes" id="UP000297700">
    <property type="component" value="Unassembled WGS sequence"/>
</dbReference>